<dbReference type="EMBL" id="DSOV01000001">
    <property type="protein sequence ID" value="HEN40801.1"/>
    <property type="molecule type" value="Genomic_DNA"/>
</dbReference>
<feature type="coiled-coil region" evidence="1">
    <location>
        <begin position="43"/>
        <end position="96"/>
    </location>
</feature>
<dbReference type="AlphaFoldDB" id="A0A831TW57"/>
<comment type="caution">
    <text evidence="3">The sequence shown here is derived from an EMBL/GenBank/DDBJ whole genome shotgun (WGS) entry which is preliminary data.</text>
</comment>
<feature type="chain" id="PRO_5032809624" description="Lipoprotein" evidence="2">
    <location>
        <begin position="22"/>
        <end position="97"/>
    </location>
</feature>
<feature type="signal peptide" evidence="2">
    <location>
        <begin position="1"/>
        <end position="21"/>
    </location>
</feature>
<accession>A0A831TW57</accession>
<gene>
    <name evidence="3" type="ORF">ENQ87_00260</name>
</gene>
<evidence type="ECO:0000256" key="1">
    <source>
        <dbReference type="SAM" id="Coils"/>
    </source>
</evidence>
<organism evidence="3">
    <name type="scientific">Geobacter metallireducens</name>
    <dbReference type="NCBI Taxonomy" id="28232"/>
    <lineage>
        <taxon>Bacteria</taxon>
        <taxon>Pseudomonadati</taxon>
        <taxon>Thermodesulfobacteriota</taxon>
        <taxon>Desulfuromonadia</taxon>
        <taxon>Geobacterales</taxon>
        <taxon>Geobacteraceae</taxon>
        <taxon>Geobacter</taxon>
    </lineage>
</organism>
<protein>
    <recommendedName>
        <fullName evidence="4">Lipoprotein</fullName>
    </recommendedName>
</protein>
<reference evidence="3" key="1">
    <citation type="journal article" date="2020" name="mSystems">
        <title>Genome- and Community-Level Interaction Insights into Carbon Utilization and Element Cycling Functions of Hydrothermarchaeota in Hydrothermal Sediment.</title>
        <authorList>
            <person name="Zhou Z."/>
            <person name="Liu Y."/>
            <person name="Xu W."/>
            <person name="Pan J."/>
            <person name="Luo Z.H."/>
            <person name="Li M."/>
        </authorList>
    </citation>
    <scope>NUCLEOTIDE SEQUENCE [LARGE SCALE GENOMIC DNA]</scope>
    <source>
        <strain evidence="3">SpSt-349</strain>
    </source>
</reference>
<evidence type="ECO:0000256" key="2">
    <source>
        <dbReference type="SAM" id="SignalP"/>
    </source>
</evidence>
<name>A0A831TW57_GEOME</name>
<keyword evidence="1" id="KW-0175">Coiled coil</keyword>
<keyword evidence="2" id="KW-0732">Signal</keyword>
<evidence type="ECO:0000313" key="3">
    <source>
        <dbReference type="EMBL" id="HEN40801.1"/>
    </source>
</evidence>
<evidence type="ECO:0008006" key="4">
    <source>
        <dbReference type="Google" id="ProtNLM"/>
    </source>
</evidence>
<proteinExistence type="predicted"/>
<sequence length="97" mass="10779">MKKLMAAALTLTLFSATSVLAVQHGASHKQMDEQCARECEMLLRNCAQETDSLQQKIARLNKELAKGTSVYSAAELKTLEAKLKEANLILKNLMENR</sequence>